<evidence type="ECO:0000313" key="2">
    <source>
        <dbReference type="Proteomes" id="UP000828390"/>
    </source>
</evidence>
<protein>
    <submittedName>
        <fullName evidence="1">Uncharacterized protein</fullName>
    </submittedName>
</protein>
<gene>
    <name evidence="1" type="ORF">DPMN_185960</name>
</gene>
<evidence type="ECO:0000313" key="1">
    <source>
        <dbReference type="EMBL" id="KAH3751404.1"/>
    </source>
</evidence>
<reference evidence="1" key="1">
    <citation type="journal article" date="2019" name="bioRxiv">
        <title>The Genome of the Zebra Mussel, Dreissena polymorpha: A Resource for Invasive Species Research.</title>
        <authorList>
            <person name="McCartney M.A."/>
            <person name="Auch B."/>
            <person name="Kono T."/>
            <person name="Mallez S."/>
            <person name="Zhang Y."/>
            <person name="Obille A."/>
            <person name="Becker A."/>
            <person name="Abrahante J.E."/>
            <person name="Garbe J."/>
            <person name="Badalamenti J.P."/>
            <person name="Herman A."/>
            <person name="Mangelson H."/>
            <person name="Liachko I."/>
            <person name="Sullivan S."/>
            <person name="Sone E.D."/>
            <person name="Koren S."/>
            <person name="Silverstein K.A.T."/>
            <person name="Beckman K.B."/>
            <person name="Gohl D.M."/>
        </authorList>
    </citation>
    <scope>NUCLEOTIDE SEQUENCE</scope>
    <source>
        <strain evidence="1">Duluth1</strain>
        <tissue evidence="1">Whole animal</tissue>
    </source>
</reference>
<accession>A0A9D4I7R9</accession>
<dbReference type="AlphaFoldDB" id="A0A9D4I7R9"/>
<keyword evidence="2" id="KW-1185">Reference proteome</keyword>
<dbReference type="Proteomes" id="UP000828390">
    <property type="component" value="Unassembled WGS sequence"/>
</dbReference>
<name>A0A9D4I7R9_DREPO</name>
<sequence>MKETHWKTMRISGISTEHKHERTTLKTMRISGIKPLWKTMRISGIKPGIRTEESVLSIVSMKEPGIKPGIKPGISIELESVLSILSKLSIASTFHEYRKINVASRVLTRKNAPPPGSHVFQPTGIILKLVQDIIWMNLLTKFHEDQTVNVASREKCPAPWPCFSSKHIIETNLLTKFHEDWTINVDSRELTRQMLTAHNGRRTKCNHKSSP</sequence>
<reference evidence="1" key="2">
    <citation type="submission" date="2020-11" db="EMBL/GenBank/DDBJ databases">
        <authorList>
            <person name="McCartney M.A."/>
            <person name="Auch B."/>
            <person name="Kono T."/>
            <person name="Mallez S."/>
            <person name="Becker A."/>
            <person name="Gohl D.M."/>
            <person name="Silverstein K.A.T."/>
            <person name="Koren S."/>
            <person name="Bechman K.B."/>
            <person name="Herman A."/>
            <person name="Abrahante J.E."/>
            <person name="Garbe J."/>
        </authorList>
    </citation>
    <scope>NUCLEOTIDE SEQUENCE</scope>
    <source>
        <strain evidence="1">Duluth1</strain>
        <tissue evidence="1">Whole animal</tissue>
    </source>
</reference>
<dbReference type="EMBL" id="JAIWYP010000010">
    <property type="protein sequence ID" value="KAH3751404.1"/>
    <property type="molecule type" value="Genomic_DNA"/>
</dbReference>
<organism evidence="1 2">
    <name type="scientific">Dreissena polymorpha</name>
    <name type="common">Zebra mussel</name>
    <name type="synonym">Mytilus polymorpha</name>
    <dbReference type="NCBI Taxonomy" id="45954"/>
    <lineage>
        <taxon>Eukaryota</taxon>
        <taxon>Metazoa</taxon>
        <taxon>Spiralia</taxon>
        <taxon>Lophotrochozoa</taxon>
        <taxon>Mollusca</taxon>
        <taxon>Bivalvia</taxon>
        <taxon>Autobranchia</taxon>
        <taxon>Heteroconchia</taxon>
        <taxon>Euheterodonta</taxon>
        <taxon>Imparidentia</taxon>
        <taxon>Neoheterodontei</taxon>
        <taxon>Myida</taxon>
        <taxon>Dreissenoidea</taxon>
        <taxon>Dreissenidae</taxon>
        <taxon>Dreissena</taxon>
    </lineage>
</organism>
<comment type="caution">
    <text evidence="1">The sequence shown here is derived from an EMBL/GenBank/DDBJ whole genome shotgun (WGS) entry which is preliminary data.</text>
</comment>
<proteinExistence type="predicted"/>